<organism evidence="3 4">
    <name type="scientific">Trichocladium antarcticum</name>
    <dbReference type="NCBI Taxonomy" id="1450529"/>
    <lineage>
        <taxon>Eukaryota</taxon>
        <taxon>Fungi</taxon>
        <taxon>Dikarya</taxon>
        <taxon>Ascomycota</taxon>
        <taxon>Pezizomycotina</taxon>
        <taxon>Sordariomycetes</taxon>
        <taxon>Sordariomycetidae</taxon>
        <taxon>Sordariales</taxon>
        <taxon>Chaetomiaceae</taxon>
        <taxon>Trichocladium</taxon>
    </lineage>
</organism>
<evidence type="ECO:0000256" key="1">
    <source>
        <dbReference type="SAM" id="MobiDB-lite"/>
    </source>
</evidence>
<sequence>MADHVSHAPIQPTPEPSDVKLGLEVVNLTTEKPVSAACNTDTLGAAPLQQNGTQTPVFKMKRTGHAKLPRIKLINTSTRDSPWSLSPGTSTSTSTSTTPAATTTSSRPSAEPEPARIVSDIMPPPLPPAPTLDSIPAPSVPEPRPTSNKQGNKKYATDEERRKATGRMTKERWASGKMAGVHKKRVETLRRRAKAALLGKPAAIKIVSKTPGTPSSLAAIRNRHVRKTSLVSEQLERYLDNNPKSTAQQNSVSRPDSATLDTEMIDTEPIYHHDDEIDDDWEEESLEPTDDGYSGRVTGRRPKSIERTTTGRRYRRYQDETGKLLLTYGALIPEGYQLSTTTPQNPWGCPIRSCCKTFPRLTSLGSHFVRGHRGAMLHDHEDGTFSLCGVYAPLCRGHHGLKEPKPAMVVSRGSAGFSGLPEIVPSLETDDDKSPDPGLERGVGVAGRDLWNYLQPHLVAHKGPTIPSTGWVRQLITLPQLRKLDWNLTWLADHPFSDSQPRDISALIVQVTGDIAGIPCARCRDGRGPFTSCVMISTKAHSDPLTAIFSCANCFYHYGQTHCTHKDWGVTRAKSTLQYGGGHPELPAKPSAPKVEFESDDRLGQNIPDMSAIGDETMEDMDDLTADTPPTIGSVSTGIKEAEPGRPYGMWPDTNGVLVSMYGALLPAGYQLDKTIPHRPWICPVRTCRQLCQQRTNLGFHFARVHFAAQLNDNGDGTFSVRGTYQANAGSKQVNTATALTGPPIVISREPLSDTNDPPPKPRLPNYLLPKHSQRITGEQPSTWTTKASTENVSRTPNGPPQAGEVEVDGRSLRTTRRLGNKTQARVSRQSQPSSSMISPGTFRQSDLLEMEDWEVAPGRIREASAADPQSIAFSKAYLSASSNAVPVCDDVAFRVDTVATGSTLQLEADPSTTRLCSVAAGKVRVRIGDEAEFAVGPHGMFRVKAGVVACVRNGLYLDAVLHVVTLQGYS</sequence>
<comment type="caution">
    <text evidence="3">The sequence shown here is derived from an EMBL/GenBank/DDBJ whole genome shotgun (WGS) entry which is preliminary data.</text>
</comment>
<dbReference type="AlphaFoldDB" id="A0AAN6UMJ4"/>
<keyword evidence="4" id="KW-1185">Reference proteome</keyword>
<dbReference type="PROSITE" id="PS00028">
    <property type="entry name" value="ZINC_FINGER_C2H2_1"/>
    <property type="match status" value="1"/>
</dbReference>
<feature type="compositionally biased region" description="Polar residues" evidence="1">
    <location>
        <begin position="46"/>
        <end position="56"/>
    </location>
</feature>
<feature type="compositionally biased region" description="Low complexity" evidence="1">
    <location>
        <begin position="828"/>
        <end position="840"/>
    </location>
</feature>
<feature type="compositionally biased region" description="Basic and acidic residues" evidence="1">
    <location>
        <begin position="155"/>
        <end position="174"/>
    </location>
</feature>
<gene>
    <name evidence="3" type="ORF">BT67DRAFT_402197</name>
</gene>
<feature type="compositionally biased region" description="Polar residues" evidence="1">
    <location>
        <begin position="242"/>
        <end position="260"/>
    </location>
</feature>
<feature type="region of interest" description="Disordered" evidence="1">
    <location>
        <begin position="46"/>
        <end position="184"/>
    </location>
</feature>
<reference evidence="3" key="1">
    <citation type="journal article" date="2023" name="Mol. Phylogenet. Evol.">
        <title>Genome-scale phylogeny and comparative genomics of the fungal order Sordariales.</title>
        <authorList>
            <person name="Hensen N."/>
            <person name="Bonometti L."/>
            <person name="Westerberg I."/>
            <person name="Brannstrom I.O."/>
            <person name="Guillou S."/>
            <person name="Cros-Aarteil S."/>
            <person name="Calhoun S."/>
            <person name="Haridas S."/>
            <person name="Kuo A."/>
            <person name="Mondo S."/>
            <person name="Pangilinan J."/>
            <person name="Riley R."/>
            <person name="LaButti K."/>
            <person name="Andreopoulos B."/>
            <person name="Lipzen A."/>
            <person name="Chen C."/>
            <person name="Yan M."/>
            <person name="Daum C."/>
            <person name="Ng V."/>
            <person name="Clum A."/>
            <person name="Steindorff A."/>
            <person name="Ohm R.A."/>
            <person name="Martin F."/>
            <person name="Silar P."/>
            <person name="Natvig D.O."/>
            <person name="Lalanne C."/>
            <person name="Gautier V."/>
            <person name="Ament-Velasquez S.L."/>
            <person name="Kruys A."/>
            <person name="Hutchinson M.I."/>
            <person name="Powell A.J."/>
            <person name="Barry K."/>
            <person name="Miller A.N."/>
            <person name="Grigoriev I.V."/>
            <person name="Debuchy R."/>
            <person name="Gladieux P."/>
            <person name="Hiltunen Thoren M."/>
            <person name="Johannesson H."/>
        </authorList>
    </citation>
    <scope>NUCLEOTIDE SEQUENCE</scope>
    <source>
        <strain evidence="3">CBS 123565</strain>
    </source>
</reference>
<protein>
    <recommendedName>
        <fullName evidence="2">C2H2-type domain-containing protein</fullName>
    </recommendedName>
</protein>
<dbReference type="Pfam" id="PF12511">
    <property type="entry name" value="DUF3716"/>
    <property type="match status" value="1"/>
</dbReference>
<feature type="region of interest" description="Disordered" evidence="1">
    <location>
        <begin position="741"/>
        <end position="841"/>
    </location>
</feature>
<reference evidence="3" key="2">
    <citation type="submission" date="2023-05" db="EMBL/GenBank/DDBJ databases">
        <authorList>
            <consortium name="Lawrence Berkeley National Laboratory"/>
            <person name="Steindorff A."/>
            <person name="Hensen N."/>
            <person name="Bonometti L."/>
            <person name="Westerberg I."/>
            <person name="Brannstrom I.O."/>
            <person name="Guillou S."/>
            <person name="Cros-Aarteil S."/>
            <person name="Calhoun S."/>
            <person name="Haridas S."/>
            <person name="Kuo A."/>
            <person name="Mondo S."/>
            <person name="Pangilinan J."/>
            <person name="Riley R."/>
            <person name="Labutti K."/>
            <person name="Andreopoulos B."/>
            <person name="Lipzen A."/>
            <person name="Chen C."/>
            <person name="Yanf M."/>
            <person name="Daum C."/>
            <person name="Ng V."/>
            <person name="Clum A."/>
            <person name="Ohm R."/>
            <person name="Martin F."/>
            <person name="Silar P."/>
            <person name="Natvig D."/>
            <person name="Lalanne C."/>
            <person name="Gautier V."/>
            <person name="Ament-Velasquez S.L."/>
            <person name="Kruys A."/>
            <person name="Hutchinson M.I."/>
            <person name="Powell A.J."/>
            <person name="Barry K."/>
            <person name="Miller A.N."/>
            <person name="Grigoriev I.V."/>
            <person name="Debuchy R."/>
            <person name="Gladieux P."/>
            <person name="Thoren M.H."/>
            <person name="Johannesson H."/>
        </authorList>
    </citation>
    <scope>NUCLEOTIDE SEQUENCE</scope>
    <source>
        <strain evidence="3">CBS 123565</strain>
    </source>
</reference>
<proteinExistence type="predicted"/>
<dbReference type="InterPro" id="IPR013087">
    <property type="entry name" value="Znf_C2H2_type"/>
</dbReference>
<feature type="region of interest" description="Disordered" evidence="1">
    <location>
        <begin position="628"/>
        <end position="648"/>
    </location>
</feature>
<evidence type="ECO:0000313" key="4">
    <source>
        <dbReference type="Proteomes" id="UP001304895"/>
    </source>
</evidence>
<name>A0AAN6UMJ4_9PEZI</name>
<dbReference type="EMBL" id="MU853408">
    <property type="protein sequence ID" value="KAK4134491.1"/>
    <property type="molecule type" value="Genomic_DNA"/>
</dbReference>
<feature type="compositionally biased region" description="Basic residues" evidence="1">
    <location>
        <begin position="59"/>
        <end position="70"/>
    </location>
</feature>
<dbReference type="Proteomes" id="UP001304895">
    <property type="component" value="Unassembled WGS sequence"/>
</dbReference>
<accession>A0AAN6UMJ4</accession>
<feature type="domain" description="C2H2-type" evidence="2">
    <location>
        <begin position="349"/>
        <end position="372"/>
    </location>
</feature>
<feature type="region of interest" description="Disordered" evidence="1">
    <location>
        <begin position="239"/>
        <end position="260"/>
    </location>
</feature>
<feature type="compositionally biased region" description="Low complexity" evidence="1">
    <location>
        <begin position="81"/>
        <end position="109"/>
    </location>
</feature>
<evidence type="ECO:0000313" key="3">
    <source>
        <dbReference type="EMBL" id="KAK4134491.1"/>
    </source>
</evidence>
<dbReference type="InterPro" id="IPR022190">
    <property type="entry name" value="DUF3716"/>
</dbReference>
<feature type="compositionally biased region" description="Polar residues" evidence="1">
    <location>
        <begin position="775"/>
        <end position="797"/>
    </location>
</feature>
<evidence type="ECO:0000259" key="2">
    <source>
        <dbReference type="PROSITE" id="PS00028"/>
    </source>
</evidence>